<feature type="region of interest" description="Disordered" evidence="1">
    <location>
        <begin position="38"/>
        <end position="61"/>
    </location>
</feature>
<keyword evidence="3" id="KW-1185">Reference proteome</keyword>
<evidence type="ECO:0000313" key="2">
    <source>
        <dbReference type="EMBL" id="GJE93205.1"/>
    </source>
</evidence>
<accession>A0A9P3LFE0</accession>
<feature type="compositionally biased region" description="Polar residues" evidence="1">
    <location>
        <begin position="39"/>
        <end position="48"/>
    </location>
</feature>
<reference evidence="2 3" key="1">
    <citation type="submission" date="2021-08" db="EMBL/GenBank/DDBJ databases">
        <title>Draft Genome Sequence of Phanerochaete sordida strain YK-624.</title>
        <authorList>
            <person name="Mori T."/>
            <person name="Dohra H."/>
            <person name="Suzuki T."/>
            <person name="Kawagishi H."/>
            <person name="Hirai H."/>
        </authorList>
    </citation>
    <scope>NUCLEOTIDE SEQUENCE [LARGE SCALE GENOMIC DNA]</scope>
    <source>
        <strain evidence="2 3">YK-624</strain>
    </source>
</reference>
<comment type="caution">
    <text evidence="2">The sequence shown here is derived from an EMBL/GenBank/DDBJ whole genome shotgun (WGS) entry which is preliminary data.</text>
</comment>
<evidence type="ECO:0000313" key="3">
    <source>
        <dbReference type="Proteomes" id="UP000703269"/>
    </source>
</evidence>
<gene>
    <name evidence="2" type="ORF">PsYK624_093640</name>
</gene>
<name>A0A9P3LFE0_9APHY</name>
<evidence type="ECO:0000256" key="1">
    <source>
        <dbReference type="SAM" id="MobiDB-lite"/>
    </source>
</evidence>
<dbReference type="Proteomes" id="UP000703269">
    <property type="component" value="Unassembled WGS sequence"/>
</dbReference>
<sequence>MCYFFGETTRIFRSNIHIFALFDSKVVLKLRVRQVSARCGNSGSNTRRSLPPCHTPSRTAS</sequence>
<proteinExistence type="predicted"/>
<dbReference type="AlphaFoldDB" id="A0A9P3LFE0"/>
<organism evidence="2 3">
    <name type="scientific">Phanerochaete sordida</name>
    <dbReference type="NCBI Taxonomy" id="48140"/>
    <lineage>
        <taxon>Eukaryota</taxon>
        <taxon>Fungi</taxon>
        <taxon>Dikarya</taxon>
        <taxon>Basidiomycota</taxon>
        <taxon>Agaricomycotina</taxon>
        <taxon>Agaricomycetes</taxon>
        <taxon>Polyporales</taxon>
        <taxon>Phanerochaetaceae</taxon>
        <taxon>Phanerochaete</taxon>
    </lineage>
</organism>
<protein>
    <submittedName>
        <fullName evidence="2">Uncharacterized protein</fullName>
    </submittedName>
</protein>
<dbReference type="EMBL" id="BPQB01000031">
    <property type="protein sequence ID" value="GJE93205.1"/>
    <property type="molecule type" value="Genomic_DNA"/>
</dbReference>